<organism evidence="2 3">
    <name type="scientific">Sphingorhabdus rigui</name>
    <dbReference type="NCBI Taxonomy" id="1282858"/>
    <lineage>
        <taxon>Bacteria</taxon>
        <taxon>Pseudomonadati</taxon>
        <taxon>Pseudomonadota</taxon>
        <taxon>Alphaproteobacteria</taxon>
        <taxon>Sphingomonadales</taxon>
        <taxon>Sphingomonadaceae</taxon>
        <taxon>Sphingorhabdus</taxon>
    </lineage>
</organism>
<dbReference type="GO" id="GO:0008270">
    <property type="term" value="F:zinc ion binding"/>
    <property type="evidence" value="ECO:0007669"/>
    <property type="project" value="InterPro"/>
</dbReference>
<dbReference type="InterPro" id="IPR036388">
    <property type="entry name" value="WH-like_DNA-bd_sf"/>
</dbReference>
<dbReference type="Gene3D" id="1.10.10.10">
    <property type="entry name" value="Winged helix-like DNA-binding domain superfamily/Winged helix DNA-binding domain"/>
    <property type="match status" value="1"/>
</dbReference>
<name>A0A840AXX3_9SPHN</name>
<dbReference type="CDD" id="cd00085">
    <property type="entry name" value="HNHc"/>
    <property type="match status" value="1"/>
</dbReference>
<proteinExistence type="predicted"/>
<evidence type="ECO:0000259" key="1">
    <source>
        <dbReference type="Pfam" id="PF01844"/>
    </source>
</evidence>
<dbReference type="InterPro" id="IPR003615">
    <property type="entry name" value="HNH_nuc"/>
</dbReference>
<keyword evidence="3" id="KW-1185">Reference proteome</keyword>
<evidence type="ECO:0000313" key="3">
    <source>
        <dbReference type="Proteomes" id="UP000581447"/>
    </source>
</evidence>
<dbReference type="GO" id="GO:0004519">
    <property type="term" value="F:endonuclease activity"/>
    <property type="evidence" value="ECO:0007669"/>
    <property type="project" value="InterPro"/>
</dbReference>
<dbReference type="RefSeq" id="WP_183939948.1">
    <property type="nucleotide sequence ID" value="NZ_BAABBG010000001.1"/>
</dbReference>
<feature type="domain" description="HNH" evidence="1">
    <location>
        <begin position="151"/>
        <end position="205"/>
    </location>
</feature>
<dbReference type="Pfam" id="PF01844">
    <property type="entry name" value="HNH"/>
    <property type="match status" value="1"/>
</dbReference>
<dbReference type="GO" id="GO:0003676">
    <property type="term" value="F:nucleic acid binding"/>
    <property type="evidence" value="ECO:0007669"/>
    <property type="project" value="InterPro"/>
</dbReference>
<accession>A0A840AXX3</accession>
<gene>
    <name evidence="2" type="ORF">GGR91_000615</name>
</gene>
<reference evidence="2 3" key="1">
    <citation type="submission" date="2020-08" db="EMBL/GenBank/DDBJ databases">
        <title>Genomic Encyclopedia of Type Strains, Phase IV (KMG-IV): sequencing the most valuable type-strain genomes for metagenomic binning, comparative biology and taxonomic classification.</title>
        <authorList>
            <person name="Goeker M."/>
        </authorList>
    </citation>
    <scope>NUCLEOTIDE SEQUENCE [LARGE SCALE GENOMIC DNA]</scope>
    <source>
        <strain evidence="2 3">DSM 29050</strain>
    </source>
</reference>
<dbReference type="AlphaFoldDB" id="A0A840AXX3"/>
<dbReference type="InterPro" id="IPR002711">
    <property type="entry name" value="HNH"/>
</dbReference>
<comment type="caution">
    <text evidence="2">The sequence shown here is derived from an EMBL/GenBank/DDBJ whole genome shotgun (WGS) entry which is preliminary data.</text>
</comment>
<dbReference type="EMBL" id="JACIEA010000001">
    <property type="protein sequence ID" value="MBB3942393.1"/>
    <property type="molecule type" value="Genomic_DNA"/>
</dbReference>
<dbReference type="Proteomes" id="UP000581447">
    <property type="component" value="Unassembled WGS sequence"/>
</dbReference>
<protein>
    <recommendedName>
        <fullName evidence="1">HNH domain-containing protein</fullName>
    </recommendedName>
</protein>
<sequence>MDDFAENYRHHLAFVSGSKDTMPITVGNIVDALEALGGEAHYSDITAQVLKVAQAPFPADPAASVRARLQERCSDYKAFKHKQDLFESDAGTGIWRFRQWRKASPQPSQLKEELDIYEGFEGRLVPKLHLVRERDPKLIAKFKATLAEARCEACSINLSEIYGALAADYIEAHHKKPVALIQEGSATTLDDLAALCPNCHRIIHKNYPMSVDELAAVVAAPNGFVGDVQSARDKRKSWKDAVYAAIVRLVNSEHASNFTRQNLIEHELAKIIADVNSKGETPEQTLSRVLQELKSAGVIDFIDNRGTYRLN</sequence>
<evidence type="ECO:0000313" key="2">
    <source>
        <dbReference type="EMBL" id="MBB3942393.1"/>
    </source>
</evidence>